<name>A0A834SRN7_9FABA</name>
<accession>A0A834SRN7</accession>
<sequence>MSKEEQSGMPGVIGFLSNDHKDIRVDTLLLRPSHLLLRPCFFLEELNPLSPTHPEGA</sequence>
<organism evidence="1 2">
    <name type="scientific">Senna tora</name>
    <dbReference type="NCBI Taxonomy" id="362788"/>
    <lineage>
        <taxon>Eukaryota</taxon>
        <taxon>Viridiplantae</taxon>
        <taxon>Streptophyta</taxon>
        <taxon>Embryophyta</taxon>
        <taxon>Tracheophyta</taxon>
        <taxon>Spermatophyta</taxon>
        <taxon>Magnoliopsida</taxon>
        <taxon>eudicotyledons</taxon>
        <taxon>Gunneridae</taxon>
        <taxon>Pentapetalae</taxon>
        <taxon>rosids</taxon>
        <taxon>fabids</taxon>
        <taxon>Fabales</taxon>
        <taxon>Fabaceae</taxon>
        <taxon>Caesalpinioideae</taxon>
        <taxon>Cassia clade</taxon>
        <taxon>Senna</taxon>
    </lineage>
</organism>
<reference evidence="1" key="1">
    <citation type="submission" date="2020-09" db="EMBL/GenBank/DDBJ databases">
        <title>Genome-Enabled Discovery of Anthraquinone Biosynthesis in Senna tora.</title>
        <authorList>
            <person name="Kang S.-H."/>
            <person name="Pandey R.P."/>
            <person name="Lee C.-M."/>
            <person name="Sim J.-S."/>
            <person name="Jeong J.-T."/>
            <person name="Choi B.-S."/>
            <person name="Jung M."/>
            <person name="Ginzburg D."/>
            <person name="Zhao K."/>
            <person name="Won S.Y."/>
            <person name="Oh T.-J."/>
            <person name="Yu Y."/>
            <person name="Kim N.-H."/>
            <person name="Lee O.R."/>
            <person name="Lee T.-H."/>
            <person name="Bashyal P."/>
            <person name="Kim T.-S."/>
            <person name="Lee W.-H."/>
            <person name="Kawkins C."/>
            <person name="Kim C.-K."/>
            <person name="Kim J.S."/>
            <person name="Ahn B.O."/>
            <person name="Rhee S.Y."/>
            <person name="Sohng J.K."/>
        </authorList>
    </citation>
    <scope>NUCLEOTIDE SEQUENCE</scope>
    <source>
        <tissue evidence="1">Leaf</tissue>
    </source>
</reference>
<protein>
    <submittedName>
        <fullName evidence="1">Uncharacterized protein</fullName>
    </submittedName>
</protein>
<evidence type="ECO:0000313" key="2">
    <source>
        <dbReference type="Proteomes" id="UP000634136"/>
    </source>
</evidence>
<comment type="caution">
    <text evidence="1">The sequence shown here is derived from an EMBL/GenBank/DDBJ whole genome shotgun (WGS) entry which is preliminary data.</text>
</comment>
<evidence type="ECO:0000313" key="1">
    <source>
        <dbReference type="EMBL" id="KAF7807973.1"/>
    </source>
</evidence>
<gene>
    <name evidence="1" type="ORF">G2W53_040134</name>
</gene>
<proteinExistence type="predicted"/>
<dbReference type="EMBL" id="JAAIUW010000012">
    <property type="protein sequence ID" value="KAF7807973.1"/>
    <property type="molecule type" value="Genomic_DNA"/>
</dbReference>
<keyword evidence="2" id="KW-1185">Reference proteome</keyword>
<dbReference type="Proteomes" id="UP000634136">
    <property type="component" value="Unassembled WGS sequence"/>
</dbReference>
<dbReference type="AlphaFoldDB" id="A0A834SRN7"/>